<evidence type="ECO:0000259" key="4">
    <source>
        <dbReference type="SMART" id="SM00479"/>
    </source>
</evidence>
<comment type="function">
    <text evidence="1">DNA polymerase III is a complex, multichain enzyme responsible for most of the replicative synthesis in bacteria. The epsilon subunit contain the editing function and is a proofreading 3'-5' exonuclease.</text>
</comment>
<dbReference type="EMBL" id="CP027666">
    <property type="protein sequence ID" value="AVO35002.1"/>
    <property type="molecule type" value="Genomic_DNA"/>
</dbReference>
<dbReference type="CDD" id="cd06127">
    <property type="entry name" value="DEDDh"/>
    <property type="match status" value="1"/>
</dbReference>
<name>A0A2S0MGI3_9BURK</name>
<dbReference type="SUPFAM" id="SSF53098">
    <property type="entry name" value="Ribonuclease H-like"/>
    <property type="match status" value="1"/>
</dbReference>
<evidence type="ECO:0000313" key="5">
    <source>
        <dbReference type="EMBL" id="AVO35002.1"/>
    </source>
</evidence>
<reference evidence="5 6" key="1">
    <citation type="submission" date="2018-03" db="EMBL/GenBank/DDBJ databases">
        <title>Genome sequencing of Ottowia sp.</title>
        <authorList>
            <person name="Kim S.-J."/>
            <person name="Heo J."/>
            <person name="Kwon S.-W."/>
        </authorList>
    </citation>
    <scope>NUCLEOTIDE SEQUENCE [LARGE SCALE GENOMIC DNA]</scope>
    <source>
        <strain evidence="5 6">KADR8-3</strain>
    </source>
</reference>
<dbReference type="PANTHER" id="PTHR30231">
    <property type="entry name" value="DNA POLYMERASE III SUBUNIT EPSILON"/>
    <property type="match status" value="1"/>
</dbReference>
<feature type="domain" description="Exonuclease" evidence="4">
    <location>
        <begin position="4"/>
        <end position="175"/>
    </location>
</feature>
<gene>
    <name evidence="5" type="ORF">C6570_12715</name>
</gene>
<dbReference type="GO" id="GO:0045004">
    <property type="term" value="P:DNA replication proofreading"/>
    <property type="evidence" value="ECO:0007669"/>
    <property type="project" value="TreeGrafter"/>
</dbReference>
<dbReference type="Gene3D" id="3.30.420.10">
    <property type="entry name" value="Ribonuclease H-like superfamily/Ribonuclease H"/>
    <property type="match status" value="1"/>
</dbReference>
<evidence type="ECO:0000256" key="3">
    <source>
        <dbReference type="SAM" id="MobiDB-lite"/>
    </source>
</evidence>
<sequence>MTQRIAILDFETTGMSPAHGARAAEVGIVLIESGRIVDRFQSLMNAGQGMPAFITQLTGITSAMLRAARPADAVMRDAARFVGDAPLVAHNASFDSKFWLDELTRAGHPPARPMAELFACTVLLSRRLYPEAPSHSLGRIVRHLQLPPAEKAHRALADAEMTAHLLLRMQADLRARWHIPDPAHTLLHGLQRTPARHLARVLAAESARQTQPDLPQVPAKSAVQWATSASHAAVAQPTDPLNAAAPHPLA</sequence>
<evidence type="ECO:0000256" key="2">
    <source>
        <dbReference type="ARBA" id="ARBA00026073"/>
    </source>
</evidence>
<dbReference type="GO" id="GO:0005829">
    <property type="term" value="C:cytosol"/>
    <property type="evidence" value="ECO:0007669"/>
    <property type="project" value="TreeGrafter"/>
</dbReference>
<dbReference type="Proteomes" id="UP000239709">
    <property type="component" value="Chromosome"/>
</dbReference>
<dbReference type="KEGG" id="otk:C6570_12715"/>
<dbReference type="Pfam" id="PF00929">
    <property type="entry name" value="RNase_T"/>
    <property type="match status" value="1"/>
</dbReference>
<dbReference type="InterPro" id="IPR013520">
    <property type="entry name" value="Ribonucl_H"/>
</dbReference>
<organism evidence="5 6">
    <name type="scientific">Ottowia oryzae</name>
    <dbReference type="NCBI Taxonomy" id="2109914"/>
    <lineage>
        <taxon>Bacteria</taxon>
        <taxon>Pseudomonadati</taxon>
        <taxon>Pseudomonadota</taxon>
        <taxon>Betaproteobacteria</taxon>
        <taxon>Burkholderiales</taxon>
        <taxon>Comamonadaceae</taxon>
        <taxon>Ottowia</taxon>
    </lineage>
</organism>
<dbReference type="InterPro" id="IPR012337">
    <property type="entry name" value="RNaseH-like_sf"/>
</dbReference>
<evidence type="ECO:0000256" key="1">
    <source>
        <dbReference type="ARBA" id="ARBA00025483"/>
    </source>
</evidence>
<dbReference type="SMART" id="SM00479">
    <property type="entry name" value="EXOIII"/>
    <property type="match status" value="1"/>
</dbReference>
<protein>
    <submittedName>
        <fullName evidence="5">DNA polymerase III subunit epsilon</fullName>
    </submittedName>
</protein>
<proteinExistence type="predicted"/>
<dbReference type="OrthoDB" id="9803913at2"/>
<comment type="subunit">
    <text evidence="2">DNA polymerase III contains a core (composed of alpha, epsilon and theta chains) that associates with a tau subunit. This core dimerizes to form the POLIII' complex. PolIII' associates with the gamma complex (composed of gamma, delta, delta', psi and chi chains) and with the beta chain to form the complete DNA polymerase III complex.</text>
</comment>
<keyword evidence="6" id="KW-1185">Reference proteome</keyword>
<dbReference type="PANTHER" id="PTHR30231:SF37">
    <property type="entry name" value="EXODEOXYRIBONUCLEASE 10"/>
    <property type="match status" value="1"/>
</dbReference>
<accession>A0A2S0MGI3</accession>
<evidence type="ECO:0000313" key="6">
    <source>
        <dbReference type="Proteomes" id="UP000239709"/>
    </source>
</evidence>
<dbReference type="InterPro" id="IPR036397">
    <property type="entry name" value="RNaseH_sf"/>
</dbReference>
<dbReference type="GO" id="GO:0008408">
    <property type="term" value="F:3'-5' exonuclease activity"/>
    <property type="evidence" value="ECO:0007669"/>
    <property type="project" value="TreeGrafter"/>
</dbReference>
<feature type="region of interest" description="Disordered" evidence="3">
    <location>
        <begin position="230"/>
        <end position="250"/>
    </location>
</feature>
<dbReference type="FunFam" id="3.30.420.10:FF:000045">
    <property type="entry name" value="3'-5' exonuclease DinG"/>
    <property type="match status" value="1"/>
</dbReference>
<dbReference type="AlphaFoldDB" id="A0A2S0MGI3"/>
<dbReference type="GO" id="GO:0003676">
    <property type="term" value="F:nucleic acid binding"/>
    <property type="evidence" value="ECO:0007669"/>
    <property type="project" value="InterPro"/>
</dbReference>